<dbReference type="PANTHER" id="PTHR42878:SF7">
    <property type="entry name" value="SENSOR HISTIDINE KINASE GLRK"/>
    <property type="match status" value="1"/>
</dbReference>
<dbReference type="SUPFAM" id="SSF55874">
    <property type="entry name" value="ATPase domain of HSP90 chaperone/DNA topoisomerase II/histidine kinase"/>
    <property type="match status" value="1"/>
</dbReference>
<dbReference type="NCBIfam" id="TIGR00229">
    <property type="entry name" value="sensory_box"/>
    <property type="match status" value="1"/>
</dbReference>
<dbReference type="SMART" id="SM00388">
    <property type="entry name" value="HisKA"/>
    <property type="match status" value="1"/>
</dbReference>
<dbReference type="Proteomes" id="UP000564378">
    <property type="component" value="Unassembled WGS sequence"/>
</dbReference>
<evidence type="ECO:0000259" key="13">
    <source>
        <dbReference type="PROSITE" id="PS50109"/>
    </source>
</evidence>
<dbReference type="InterPro" id="IPR004358">
    <property type="entry name" value="Sig_transdc_His_kin-like_C"/>
</dbReference>
<dbReference type="GO" id="GO:0000155">
    <property type="term" value="F:phosphorelay sensor kinase activity"/>
    <property type="evidence" value="ECO:0007669"/>
    <property type="project" value="InterPro"/>
</dbReference>
<dbReference type="InterPro" id="IPR036097">
    <property type="entry name" value="HisK_dim/P_sf"/>
</dbReference>
<evidence type="ECO:0000313" key="16">
    <source>
        <dbReference type="Proteomes" id="UP000564378"/>
    </source>
</evidence>
<keyword evidence="9" id="KW-0067">ATP-binding</keyword>
<dbReference type="InterPro" id="IPR050351">
    <property type="entry name" value="BphY/WalK/GraS-like"/>
</dbReference>
<dbReference type="PROSITE" id="PS50109">
    <property type="entry name" value="HIS_KIN"/>
    <property type="match status" value="1"/>
</dbReference>
<dbReference type="Gene3D" id="3.30.565.10">
    <property type="entry name" value="Histidine kinase-like ATPase, C-terminal domain"/>
    <property type="match status" value="1"/>
</dbReference>
<evidence type="ECO:0000259" key="14">
    <source>
        <dbReference type="PROSITE" id="PS50112"/>
    </source>
</evidence>
<dbReference type="InterPro" id="IPR003594">
    <property type="entry name" value="HATPase_dom"/>
</dbReference>
<keyword evidence="6" id="KW-0812">Transmembrane</keyword>
<dbReference type="Gene3D" id="3.30.450.20">
    <property type="entry name" value="PAS domain"/>
    <property type="match status" value="1"/>
</dbReference>
<reference evidence="15 16" key="1">
    <citation type="submission" date="2020-08" db="EMBL/GenBank/DDBJ databases">
        <title>Draft genome sequence of Parasphingopyxis sp. GrpM-11.</title>
        <authorList>
            <person name="Oh J."/>
            <person name="Roh D.-H."/>
        </authorList>
    </citation>
    <scope>NUCLEOTIDE SEQUENCE [LARGE SCALE GENOMIC DNA]</scope>
    <source>
        <strain evidence="15 16">GrpM-11</strain>
    </source>
</reference>
<comment type="catalytic activity">
    <reaction evidence="1">
        <text>ATP + protein L-histidine = ADP + protein N-phospho-L-histidine.</text>
        <dbReference type="EC" id="2.7.13.3"/>
    </reaction>
</comment>
<dbReference type="CDD" id="cd00082">
    <property type="entry name" value="HisKA"/>
    <property type="match status" value="1"/>
</dbReference>
<dbReference type="InterPro" id="IPR003661">
    <property type="entry name" value="HisK_dim/P_dom"/>
</dbReference>
<proteinExistence type="predicted"/>
<evidence type="ECO:0000256" key="8">
    <source>
        <dbReference type="ARBA" id="ARBA00022777"/>
    </source>
</evidence>
<evidence type="ECO:0000256" key="3">
    <source>
        <dbReference type="ARBA" id="ARBA00012438"/>
    </source>
</evidence>
<sequence>MRGVQVLGTDTEERYGLTWRVTPDLLGILSTSGLFESTNPAWFATLGYEAEEIESRPFFDFVHEDDIPRTEEAFEDIQHGKPVLRFRNRYRHKDGSFRWLSWNCVPEGGKFYCSARDVTSSVENRLALTSKEEEARLREQFIAVLGHDLRNPLAALQSGLHLMGKEALSDRGKTVIAAGQRSIDRMSGLIDALMDFARTRLGSGLSLDISDGEDLREAIEATVDEIRIVHPEARIDSRYSLQADVRCDVGRISQLCSNLISNAVTHGDGRTPVELVAESCESGLQIIVSNRGETMPERVIAHLFEPFVREQMRPSQEGLGLGLFICSEIAKAHGGTLSVESTDGLTVFTFGMGNDVALG</sequence>
<dbReference type="GO" id="GO:0000156">
    <property type="term" value="F:phosphorelay response regulator activity"/>
    <property type="evidence" value="ECO:0007669"/>
    <property type="project" value="TreeGrafter"/>
</dbReference>
<dbReference type="GO" id="GO:0030295">
    <property type="term" value="F:protein kinase activator activity"/>
    <property type="evidence" value="ECO:0007669"/>
    <property type="project" value="TreeGrafter"/>
</dbReference>
<evidence type="ECO:0000256" key="2">
    <source>
        <dbReference type="ARBA" id="ARBA00004141"/>
    </source>
</evidence>
<dbReference type="SMART" id="SM00091">
    <property type="entry name" value="PAS"/>
    <property type="match status" value="1"/>
</dbReference>
<dbReference type="EMBL" id="JACJVJ010000001">
    <property type="protein sequence ID" value="MBC2777555.1"/>
    <property type="molecule type" value="Genomic_DNA"/>
</dbReference>
<dbReference type="Gene3D" id="1.10.287.130">
    <property type="match status" value="1"/>
</dbReference>
<keyword evidence="8 15" id="KW-0418">Kinase</keyword>
<dbReference type="PROSITE" id="PS50112">
    <property type="entry name" value="PAS"/>
    <property type="match status" value="1"/>
</dbReference>
<evidence type="ECO:0000256" key="9">
    <source>
        <dbReference type="ARBA" id="ARBA00022840"/>
    </source>
</evidence>
<comment type="subcellular location">
    <subcellularLocation>
        <location evidence="2">Membrane</location>
        <topology evidence="2">Multi-pass membrane protein</topology>
    </subcellularLocation>
</comment>
<keyword evidence="11" id="KW-0902">Two-component regulatory system</keyword>
<dbReference type="CDD" id="cd00075">
    <property type="entry name" value="HATPase"/>
    <property type="match status" value="1"/>
</dbReference>
<evidence type="ECO:0000313" key="15">
    <source>
        <dbReference type="EMBL" id="MBC2777555.1"/>
    </source>
</evidence>
<dbReference type="PRINTS" id="PR00344">
    <property type="entry name" value="BCTRLSENSOR"/>
</dbReference>
<keyword evidence="5" id="KW-0808">Transferase</keyword>
<dbReference type="SUPFAM" id="SSF47384">
    <property type="entry name" value="Homodimeric domain of signal transducing histidine kinase"/>
    <property type="match status" value="1"/>
</dbReference>
<evidence type="ECO:0000256" key="10">
    <source>
        <dbReference type="ARBA" id="ARBA00022989"/>
    </source>
</evidence>
<keyword evidence="10" id="KW-1133">Transmembrane helix</keyword>
<keyword evidence="12" id="KW-0472">Membrane</keyword>
<dbReference type="Pfam" id="PF08447">
    <property type="entry name" value="PAS_3"/>
    <property type="match status" value="1"/>
</dbReference>
<dbReference type="EC" id="2.7.13.3" evidence="3"/>
<keyword evidence="4" id="KW-0597">Phosphoprotein</keyword>
<dbReference type="GO" id="GO:0007234">
    <property type="term" value="P:osmosensory signaling via phosphorelay pathway"/>
    <property type="evidence" value="ECO:0007669"/>
    <property type="project" value="TreeGrafter"/>
</dbReference>
<dbReference type="GO" id="GO:0016020">
    <property type="term" value="C:membrane"/>
    <property type="evidence" value="ECO:0007669"/>
    <property type="project" value="UniProtKB-SubCell"/>
</dbReference>
<dbReference type="InterPro" id="IPR035965">
    <property type="entry name" value="PAS-like_dom_sf"/>
</dbReference>
<evidence type="ECO:0000256" key="4">
    <source>
        <dbReference type="ARBA" id="ARBA00022553"/>
    </source>
</evidence>
<accession>A0A842HXE2</accession>
<dbReference type="PANTHER" id="PTHR42878">
    <property type="entry name" value="TWO-COMPONENT HISTIDINE KINASE"/>
    <property type="match status" value="1"/>
</dbReference>
<dbReference type="InterPro" id="IPR000014">
    <property type="entry name" value="PAS"/>
</dbReference>
<evidence type="ECO:0000256" key="1">
    <source>
        <dbReference type="ARBA" id="ARBA00000085"/>
    </source>
</evidence>
<dbReference type="Pfam" id="PF00512">
    <property type="entry name" value="HisKA"/>
    <property type="match status" value="1"/>
</dbReference>
<protein>
    <recommendedName>
        <fullName evidence="3">histidine kinase</fullName>
        <ecNumber evidence="3">2.7.13.3</ecNumber>
    </recommendedName>
</protein>
<dbReference type="SMART" id="SM00387">
    <property type="entry name" value="HATPase_c"/>
    <property type="match status" value="1"/>
</dbReference>
<evidence type="ECO:0000256" key="12">
    <source>
        <dbReference type="ARBA" id="ARBA00023136"/>
    </source>
</evidence>
<keyword evidence="7" id="KW-0547">Nucleotide-binding</keyword>
<name>A0A842HXE2_9SPHN</name>
<dbReference type="CDD" id="cd00130">
    <property type="entry name" value="PAS"/>
    <property type="match status" value="1"/>
</dbReference>
<dbReference type="InterPro" id="IPR005467">
    <property type="entry name" value="His_kinase_dom"/>
</dbReference>
<evidence type="ECO:0000256" key="7">
    <source>
        <dbReference type="ARBA" id="ARBA00022741"/>
    </source>
</evidence>
<organism evidence="15 16">
    <name type="scientific">Parasphingopyxis marina</name>
    <dbReference type="NCBI Taxonomy" id="2761622"/>
    <lineage>
        <taxon>Bacteria</taxon>
        <taxon>Pseudomonadati</taxon>
        <taxon>Pseudomonadota</taxon>
        <taxon>Alphaproteobacteria</taxon>
        <taxon>Sphingomonadales</taxon>
        <taxon>Sphingomonadaceae</taxon>
        <taxon>Parasphingopyxis</taxon>
    </lineage>
</organism>
<gene>
    <name evidence="15" type="ORF">H6P80_07960</name>
</gene>
<feature type="domain" description="Histidine kinase" evidence="13">
    <location>
        <begin position="144"/>
        <end position="356"/>
    </location>
</feature>
<dbReference type="InterPro" id="IPR013655">
    <property type="entry name" value="PAS_fold_3"/>
</dbReference>
<dbReference type="Pfam" id="PF02518">
    <property type="entry name" value="HATPase_c"/>
    <property type="match status" value="1"/>
</dbReference>
<evidence type="ECO:0000256" key="11">
    <source>
        <dbReference type="ARBA" id="ARBA00023012"/>
    </source>
</evidence>
<dbReference type="SUPFAM" id="SSF55785">
    <property type="entry name" value="PYP-like sensor domain (PAS domain)"/>
    <property type="match status" value="1"/>
</dbReference>
<dbReference type="AlphaFoldDB" id="A0A842HXE2"/>
<evidence type="ECO:0000256" key="6">
    <source>
        <dbReference type="ARBA" id="ARBA00022692"/>
    </source>
</evidence>
<evidence type="ECO:0000256" key="5">
    <source>
        <dbReference type="ARBA" id="ARBA00022679"/>
    </source>
</evidence>
<dbReference type="GO" id="GO:0005524">
    <property type="term" value="F:ATP binding"/>
    <property type="evidence" value="ECO:0007669"/>
    <property type="project" value="UniProtKB-KW"/>
</dbReference>
<feature type="domain" description="PAS" evidence="14">
    <location>
        <begin position="11"/>
        <end position="81"/>
    </location>
</feature>
<keyword evidence="16" id="KW-1185">Reference proteome</keyword>
<dbReference type="InterPro" id="IPR036890">
    <property type="entry name" value="HATPase_C_sf"/>
</dbReference>
<comment type="caution">
    <text evidence="15">The sequence shown here is derived from an EMBL/GenBank/DDBJ whole genome shotgun (WGS) entry which is preliminary data.</text>
</comment>